<feature type="compositionally biased region" description="Basic residues" evidence="1">
    <location>
        <begin position="328"/>
        <end position="341"/>
    </location>
</feature>
<name>A0A8S2SZY3_9BILA</name>
<feature type="region of interest" description="Disordered" evidence="1">
    <location>
        <begin position="29"/>
        <end position="50"/>
    </location>
</feature>
<proteinExistence type="predicted"/>
<feature type="region of interest" description="Disordered" evidence="1">
    <location>
        <begin position="216"/>
        <end position="349"/>
    </location>
</feature>
<feature type="compositionally biased region" description="Polar residues" evidence="1">
    <location>
        <begin position="261"/>
        <end position="280"/>
    </location>
</feature>
<dbReference type="Proteomes" id="UP000682733">
    <property type="component" value="Unassembled WGS sequence"/>
</dbReference>
<evidence type="ECO:0000313" key="3">
    <source>
        <dbReference type="EMBL" id="CAF4257097.1"/>
    </source>
</evidence>
<feature type="non-terminal residue" evidence="3">
    <location>
        <position position="349"/>
    </location>
</feature>
<sequence>SHLRGHLKAKELNPIVDDLYEYVDQKDIKDQSKEKRHKVSSPRIIPDPERHFEPPTNYWHSWTCKGLSVNEIDENNETLLMTGENRRKRLQKSHISEPLSRRIRKSGIYHNSSLTHGQQLYLMEKCHVYDMTETKLSHKNSYLQVLSTRLQAGLNDPRDLTKYNLYVRAGRPTIRPLNTGYFTNGQKCHQNLTRTRSSAFDYLGVKTNDRKVGSLSAKKDTIPMKKSKQISADFKTTEKPNLEQIHVTSSRSNKVIPRLPSDQQQKLTKPSTQNGSSNLTLRLRYENEKNNIPSSNDENKKQVDNDDKQSITTTSSLNDQGQQFDHLRSRRATHTAKKRRSRDNDDKFL</sequence>
<organism evidence="3 4">
    <name type="scientific">Didymodactylos carnosus</name>
    <dbReference type="NCBI Taxonomy" id="1234261"/>
    <lineage>
        <taxon>Eukaryota</taxon>
        <taxon>Metazoa</taxon>
        <taxon>Spiralia</taxon>
        <taxon>Gnathifera</taxon>
        <taxon>Rotifera</taxon>
        <taxon>Eurotatoria</taxon>
        <taxon>Bdelloidea</taxon>
        <taxon>Philodinida</taxon>
        <taxon>Philodinidae</taxon>
        <taxon>Didymodactylos</taxon>
    </lineage>
</organism>
<feature type="compositionally biased region" description="Polar residues" evidence="1">
    <location>
        <begin position="310"/>
        <end position="323"/>
    </location>
</feature>
<evidence type="ECO:0000313" key="4">
    <source>
        <dbReference type="Proteomes" id="UP000682733"/>
    </source>
</evidence>
<evidence type="ECO:0000313" key="2">
    <source>
        <dbReference type="EMBL" id="CAF1464190.1"/>
    </source>
</evidence>
<comment type="caution">
    <text evidence="3">The sequence shown here is derived from an EMBL/GenBank/DDBJ whole genome shotgun (WGS) entry which is preliminary data.</text>
</comment>
<reference evidence="3" key="1">
    <citation type="submission" date="2021-02" db="EMBL/GenBank/DDBJ databases">
        <authorList>
            <person name="Nowell W R."/>
        </authorList>
    </citation>
    <scope>NUCLEOTIDE SEQUENCE</scope>
</reference>
<feature type="compositionally biased region" description="Basic and acidic residues" evidence="1">
    <location>
        <begin position="297"/>
        <end position="309"/>
    </location>
</feature>
<dbReference type="AlphaFoldDB" id="A0A8S2SZY3"/>
<accession>A0A8S2SZY3</accession>
<dbReference type="EMBL" id="CAJOBA010052637">
    <property type="protein sequence ID" value="CAF4257097.1"/>
    <property type="molecule type" value="Genomic_DNA"/>
</dbReference>
<gene>
    <name evidence="2" type="ORF">OVA965_LOCUS35379</name>
    <name evidence="3" type="ORF">TMI583_LOCUS36343</name>
</gene>
<dbReference type="Proteomes" id="UP000677228">
    <property type="component" value="Unassembled WGS sequence"/>
</dbReference>
<protein>
    <submittedName>
        <fullName evidence="3">Uncharacterized protein</fullName>
    </submittedName>
</protein>
<evidence type="ECO:0000256" key="1">
    <source>
        <dbReference type="SAM" id="MobiDB-lite"/>
    </source>
</evidence>
<dbReference type="EMBL" id="CAJNOK010030767">
    <property type="protein sequence ID" value="CAF1464190.1"/>
    <property type="molecule type" value="Genomic_DNA"/>
</dbReference>